<protein>
    <submittedName>
        <fullName evidence="1">Uncharacterized protein</fullName>
    </submittedName>
</protein>
<dbReference type="Proteomes" id="UP000000763">
    <property type="component" value="Chromosome 7"/>
</dbReference>
<accession>Q6ZLL3</accession>
<proteinExistence type="predicted"/>
<reference evidence="2" key="2">
    <citation type="submission" date="2001-11" db="EMBL/GenBank/DDBJ databases">
        <title>Oryza sativa nipponbare(GA3) genomic DNA, chromosome 7, PAC clone:P0507H12.</title>
        <authorList>
            <person name="Sasaki T."/>
            <person name="Matsumoto T."/>
            <person name="Yamamoto K."/>
        </authorList>
    </citation>
    <scope>NUCLEOTIDE SEQUENCE</scope>
</reference>
<reference evidence="3" key="3">
    <citation type="journal article" date="2005" name="Nature">
        <title>The map-based sequence of the rice genome.</title>
        <authorList>
            <consortium name="International rice genome sequencing project (IRGSP)"/>
            <person name="Matsumoto T."/>
            <person name="Wu J."/>
            <person name="Kanamori H."/>
            <person name="Katayose Y."/>
            <person name="Fujisawa M."/>
            <person name="Namiki N."/>
            <person name="Mizuno H."/>
            <person name="Yamamoto K."/>
            <person name="Antonio B.A."/>
            <person name="Baba T."/>
            <person name="Sakata K."/>
            <person name="Nagamura Y."/>
            <person name="Aoki H."/>
            <person name="Arikawa K."/>
            <person name="Arita K."/>
            <person name="Bito T."/>
            <person name="Chiden Y."/>
            <person name="Fujitsuka N."/>
            <person name="Fukunaka R."/>
            <person name="Hamada M."/>
            <person name="Harada C."/>
            <person name="Hayashi A."/>
            <person name="Hijishita S."/>
            <person name="Honda M."/>
            <person name="Hosokawa S."/>
            <person name="Ichikawa Y."/>
            <person name="Idonuma A."/>
            <person name="Iijima M."/>
            <person name="Ikeda M."/>
            <person name="Ikeno M."/>
            <person name="Ito K."/>
            <person name="Ito S."/>
            <person name="Ito T."/>
            <person name="Ito Y."/>
            <person name="Ito Y."/>
            <person name="Iwabuchi A."/>
            <person name="Kamiya K."/>
            <person name="Karasawa W."/>
            <person name="Kurita K."/>
            <person name="Katagiri S."/>
            <person name="Kikuta A."/>
            <person name="Kobayashi H."/>
            <person name="Kobayashi N."/>
            <person name="Machita K."/>
            <person name="Maehara T."/>
            <person name="Masukawa M."/>
            <person name="Mizubayashi T."/>
            <person name="Mukai Y."/>
            <person name="Nagasaki H."/>
            <person name="Nagata Y."/>
            <person name="Naito S."/>
            <person name="Nakashima M."/>
            <person name="Nakama Y."/>
            <person name="Nakamichi Y."/>
            <person name="Nakamura M."/>
            <person name="Meguro A."/>
            <person name="Negishi M."/>
            <person name="Ohta I."/>
            <person name="Ohta T."/>
            <person name="Okamoto M."/>
            <person name="Ono N."/>
            <person name="Saji S."/>
            <person name="Sakaguchi M."/>
            <person name="Sakai K."/>
            <person name="Shibata M."/>
            <person name="Shimokawa T."/>
            <person name="Song J."/>
            <person name="Takazaki Y."/>
            <person name="Terasawa K."/>
            <person name="Tsugane M."/>
            <person name="Tsuji K."/>
            <person name="Ueda S."/>
            <person name="Waki K."/>
            <person name="Yamagata H."/>
            <person name="Yamamoto M."/>
            <person name="Yamamoto S."/>
            <person name="Yamane H."/>
            <person name="Yoshiki S."/>
            <person name="Yoshihara R."/>
            <person name="Yukawa K."/>
            <person name="Zhong H."/>
            <person name="Yano M."/>
            <person name="Yuan Q."/>
            <person name="Ouyang S."/>
            <person name="Liu J."/>
            <person name="Jones K.M."/>
            <person name="Gansberger K."/>
            <person name="Moffat K."/>
            <person name="Hill J."/>
            <person name="Bera J."/>
            <person name="Fadrosh D."/>
            <person name="Jin S."/>
            <person name="Johri S."/>
            <person name="Kim M."/>
            <person name="Overton L."/>
            <person name="Reardon M."/>
            <person name="Tsitrin T."/>
            <person name="Vuong H."/>
            <person name="Weaver B."/>
            <person name="Ciecko A."/>
            <person name="Tallon L."/>
            <person name="Jackson J."/>
            <person name="Pai G."/>
            <person name="Aken S.V."/>
            <person name="Utterback T."/>
            <person name="Reidmuller S."/>
            <person name="Feldblyum T."/>
            <person name="Hsiao J."/>
            <person name="Zismann V."/>
            <person name="Iobst S."/>
            <person name="de Vazeille A.R."/>
            <person name="Buell C.R."/>
            <person name="Ying K."/>
            <person name="Li Y."/>
            <person name="Lu T."/>
            <person name="Huang Y."/>
            <person name="Zhao Q."/>
            <person name="Feng Q."/>
            <person name="Zhang L."/>
            <person name="Zhu J."/>
            <person name="Weng Q."/>
            <person name="Mu J."/>
            <person name="Lu Y."/>
            <person name="Fan D."/>
            <person name="Liu Y."/>
            <person name="Guan J."/>
            <person name="Zhang Y."/>
            <person name="Yu S."/>
            <person name="Liu X."/>
            <person name="Zhang Y."/>
            <person name="Hong G."/>
            <person name="Han B."/>
            <person name="Choisne N."/>
            <person name="Demange N."/>
            <person name="Orjeda G."/>
            <person name="Samain S."/>
            <person name="Cattolico L."/>
            <person name="Pelletier E."/>
            <person name="Couloux A."/>
            <person name="Segurens B."/>
            <person name="Wincker P."/>
            <person name="D'Hont A."/>
            <person name="Scarpelli C."/>
            <person name="Weissenbach J."/>
            <person name="Salanoubat M."/>
            <person name="Quetier F."/>
            <person name="Yu Y."/>
            <person name="Kim H.R."/>
            <person name="Rambo T."/>
            <person name="Currie J."/>
            <person name="Collura K."/>
            <person name="Luo M."/>
            <person name="Yang T."/>
            <person name="Ammiraju J.S.S."/>
            <person name="Engler F."/>
            <person name="Soderlund C."/>
            <person name="Wing R.A."/>
            <person name="Palmer L.E."/>
            <person name="de la Bastide M."/>
            <person name="Spiegel L."/>
            <person name="Nascimento L."/>
            <person name="Zutavern T."/>
            <person name="O'Shaughnessy A."/>
            <person name="Dike S."/>
            <person name="Dedhia N."/>
            <person name="Preston R."/>
            <person name="Balija V."/>
            <person name="McCombie W.R."/>
            <person name="Chow T."/>
            <person name="Chen H."/>
            <person name="Chung M."/>
            <person name="Chen C."/>
            <person name="Shaw J."/>
            <person name="Wu H."/>
            <person name="Hsiao K."/>
            <person name="Chao Y."/>
            <person name="Chu M."/>
            <person name="Cheng C."/>
            <person name="Hour A."/>
            <person name="Lee P."/>
            <person name="Lin S."/>
            <person name="Lin Y."/>
            <person name="Liou J."/>
            <person name="Liu S."/>
            <person name="Hsing Y."/>
            <person name="Raghuvanshi S."/>
            <person name="Mohanty A."/>
            <person name="Bharti A.K."/>
            <person name="Gaur A."/>
            <person name="Gupta V."/>
            <person name="Kumar D."/>
            <person name="Ravi V."/>
            <person name="Vij S."/>
            <person name="Kapur A."/>
            <person name="Khurana P."/>
            <person name="Khurana P."/>
            <person name="Khurana J.P."/>
            <person name="Tyagi A.K."/>
            <person name="Gaikwad K."/>
            <person name="Singh A."/>
            <person name="Dalal V."/>
            <person name="Srivastava S."/>
            <person name="Dixit A."/>
            <person name="Pal A.K."/>
            <person name="Ghazi I.A."/>
            <person name="Yadav M."/>
            <person name="Pandit A."/>
            <person name="Bhargava A."/>
            <person name="Sureshbabu K."/>
            <person name="Batra K."/>
            <person name="Sharma T.R."/>
            <person name="Mohapatra T."/>
            <person name="Singh N.K."/>
            <person name="Messing J."/>
            <person name="Nelson A.B."/>
            <person name="Fuks G."/>
            <person name="Kavchok S."/>
            <person name="Keizer G."/>
            <person name="Linton E."/>
            <person name="Llaca V."/>
            <person name="Song R."/>
            <person name="Tanyolac B."/>
            <person name="Young S."/>
            <person name="Ho-Il K."/>
            <person name="Hahn J.H."/>
            <person name="Sangsakoo G."/>
            <person name="Vanavichit A."/>
            <person name="de Mattos Luiz.A.T."/>
            <person name="Zimmer P.D."/>
            <person name="Malone G."/>
            <person name="Dellagostin O."/>
            <person name="de Oliveira A.C."/>
            <person name="Bevan M."/>
            <person name="Bancroft I."/>
            <person name="Minx P."/>
            <person name="Cordum H."/>
            <person name="Wilson R."/>
            <person name="Cheng Z."/>
            <person name="Jin W."/>
            <person name="Jiang J."/>
            <person name="Leong S.A."/>
            <person name="Iwama H."/>
            <person name="Gojobori T."/>
            <person name="Itoh T."/>
            <person name="Niimura Y."/>
            <person name="Fujii Y."/>
            <person name="Habara T."/>
            <person name="Sakai H."/>
            <person name="Sato Y."/>
            <person name="Wilson G."/>
            <person name="Kumar K."/>
            <person name="McCouch S."/>
            <person name="Juretic N."/>
            <person name="Hoen D."/>
            <person name="Wright S."/>
            <person name="Bruskiewich R."/>
            <person name="Bureau T."/>
            <person name="Miyao A."/>
            <person name="Hirochika H."/>
            <person name="Nishikawa T."/>
            <person name="Kadowaki K."/>
            <person name="Sugiura M."/>
            <person name="Burr B."/>
            <person name="Sasaki T."/>
        </authorList>
    </citation>
    <scope>NUCLEOTIDE SEQUENCE [LARGE SCALE GENOMIC DNA]</scope>
    <source>
        <strain evidence="3">cv. Nipponbare</strain>
    </source>
</reference>
<evidence type="ECO:0000313" key="1">
    <source>
        <dbReference type="EMBL" id="BAC82947.1"/>
    </source>
</evidence>
<dbReference type="EMBL" id="AP003742">
    <property type="protein sequence ID" value="BAC82947.1"/>
    <property type="molecule type" value="Genomic_DNA"/>
</dbReference>
<evidence type="ECO:0000313" key="2">
    <source>
        <dbReference type="EMBL" id="BAD30607.1"/>
    </source>
</evidence>
<gene>
    <name evidence="1" type="ORF">OJ1118_D07.20</name>
    <name evidence="2" type="ORF">P0507H12.5</name>
</gene>
<dbReference type="EMBL" id="AP004338">
    <property type="protein sequence ID" value="BAD30607.1"/>
    <property type="molecule type" value="Genomic_DNA"/>
</dbReference>
<reference evidence="3" key="4">
    <citation type="journal article" date="2008" name="Nucleic Acids Res.">
        <title>The rice annotation project database (RAP-DB): 2008 update.</title>
        <authorList>
            <consortium name="The rice annotation project (RAP)"/>
        </authorList>
    </citation>
    <scope>GENOME REANNOTATION</scope>
    <source>
        <strain evidence="3">cv. Nipponbare</strain>
    </source>
</reference>
<organism evidence="1 3">
    <name type="scientific">Oryza sativa subsp. japonica</name>
    <name type="common">Rice</name>
    <dbReference type="NCBI Taxonomy" id="39947"/>
    <lineage>
        <taxon>Eukaryota</taxon>
        <taxon>Viridiplantae</taxon>
        <taxon>Streptophyta</taxon>
        <taxon>Embryophyta</taxon>
        <taxon>Tracheophyta</taxon>
        <taxon>Spermatophyta</taxon>
        <taxon>Magnoliopsida</taxon>
        <taxon>Liliopsida</taxon>
        <taxon>Poales</taxon>
        <taxon>Poaceae</taxon>
        <taxon>BOP clade</taxon>
        <taxon>Oryzoideae</taxon>
        <taxon>Oryzeae</taxon>
        <taxon>Oryzinae</taxon>
        <taxon>Oryza</taxon>
        <taxon>Oryza sativa</taxon>
    </lineage>
</organism>
<sequence>MRVARSHRIRVAGRFCGGAIAVAGNNSNSAFLPWVKWMEKEKRKERVCVGGGKGRREFGGTHGVGE</sequence>
<dbReference type="AlphaFoldDB" id="Q6ZLL3"/>
<evidence type="ECO:0000313" key="3">
    <source>
        <dbReference type="Proteomes" id="UP000000763"/>
    </source>
</evidence>
<reference evidence="1" key="1">
    <citation type="submission" date="2001-06" db="EMBL/GenBank/DDBJ databases">
        <title>Oryza sativa nipponbare(GA3) genomic DNA, chromosome 7, BAC clone:OJ1118_D07.</title>
        <authorList>
            <person name="Sasaki T."/>
            <person name="Matsumoto T."/>
            <person name="Yamamoto K."/>
        </authorList>
    </citation>
    <scope>NUCLEOTIDE SEQUENCE</scope>
</reference>
<name>Q6ZLL3_ORYSJ</name>